<feature type="domain" description="THAP-type" evidence="6">
    <location>
        <begin position="1"/>
        <end position="81"/>
    </location>
</feature>
<dbReference type="PANTHER" id="PTHR46927">
    <property type="entry name" value="AGAP005574-PA"/>
    <property type="match status" value="1"/>
</dbReference>
<evidence type="ECO:0000259" key="6">
    <source>
        <dbReference type="PROSITE" id="PS50950"/>
    </source>
</evidence>
<evidence type="ECO:0000256" key="4">
    <source>
        <dbReference type="ARBA" id="ARBA00023125"/>
    </source>
</evidence>
<name>A0A2S2R0L0_9HEMI</name>
<keyword evidence="1" id="KW-0479">Metal-binding</keyword>
<keyword evidence="8" id="KW-1185">Reference proteome</keyword>
<dbReference type="SMART" id="SM00692">
    <property type="entry name" value="DM3"/>
    <property type="match status" value="1"/>
</dbReference>
<evidence type="ECO:0000313" key="9">
    <source>
        <dbReference type="RefSeq" id="XP_025419681.1"/>
    </source>
</evidence>
<dbReference type="InterPro" id="IPR052224">
    <property type="entry name" value="THAP_domain_protein"/>
</dbReference>
<dbReference type="Pfam" id="PF05485">
    <property type="entry name" value="THAP"/>
    <property type="match status" value="1"/>
</dbReference>
<reference evidence="9" key="2">
    <citation type="submission" date="2025-04" db="UniProtKB">
        <authorList>
            <consortium name="RefSeq"/>
        </authorList>
    </citation>
    <scope>IDENTIFICATION</scope>
    <source>
        <tissue evidence="9">Whole body</tissue>
    </source>
</reference>
<evidence type="ECO:0000256" key="2">
    <source>
        <dbReference type="ARBA" id="ARBA00022771"/>
    </source>
</evidence>
<gene>
    <name evidence="7" type="primary">thap1_4</name>
    <name evidence="9" type="synonym">LOC112690001</name>
    <name evidence="7" type="ORF">g.77223</name>
</gene>
<keyword evidence="2 5" id="KW-0863">Zinc-finger</keyword>
<dbReference type="GO" id="GO:0003677">
    <property type="term" value="F:DNA binding"/>
    <property type="evidence" value="ECO:0007669"/>
    <property type="project" value="UniProtKB-UniRule"/>
</dbReference>
<accession>A0A2S2R0L0</accession>
<organism evidence="7">
    <name type="scientific">Sipha flava</name>
    <name type="common">yellow sugarcane aphid</name>
    <dbReference type="NCBI Taxonomy" id="143950"/>
    <lineage>
        <taxon>Eukaryota</taxon>
        <taxon>Metazoa</taxon>
        <taxon>Ecdysozoa</taxon>
        <taxon>Arthropoda</taxon>
        <taxon>Hexapoda</taxon>
        <taxon>Insecta</taxon>
        <taxon>Pterygota</taxon>
        <taxon>Neoptera</taxon>
        <taxon>Paraneoptera</taxon>
        <taxon>Hemiptera</taxon>
        <taxon>Sternorrhyncha</taxon>
        <taxon>Aphidomorpha</taxon>
        <taxon>Aphidoidea</taxon>
        <taxon>Aphididae</taxon>
        <taxon>Sipha</taxon>
    </lineage>
</organism>
<reference evidence="7" key="1">
    <citation type="submission" date="2018-04" db="EMBL/GenBank/DDBJ databases">
        <title>Transcriptome assembly of Sipha flava.</title>
        <authorList>
            <person name="Scully E.D."/>
            <person name="Geib S.M."/>
            <person name="Palmer N.A."/>
            <person name="Koch K."/>
            <person name="Bradshaw J."/>
            <person name="Heng-Moss T."/>
            <person name="Sarath G."/>
        </authorList>
    </citation>
    <scope>NUCLEOTIDE SEQUENCE</scope>
</reference>
<dbReference type="PANTHER" id="PTHR46927:SF3">
    <property type="entry name" value="THAP-TYPE DOMAIN-CONTAINING PROTEIN"/>
    <property type="match status" value="1"/>
</dbReference>
<dbReference type="Gene3D" id="6.20.210.20">
    <property type="entry name" value="THAP domain"/>
    <property type="match status" value="1"/>
</dbReference>
<protein>
    <submittedName>
        <fullName evidence="7 9">THAP domain-containing protein 1</fullName>
    </submittedName>
</protein>
<dbReference type="OrthoDB" id="6601865at2759"/>
<dbReference type="InterPro" id="IPR006612">
    <property type="entry name" value="THAP_Znf"/>
</dbReference>
<evidence type="ECO:0000256" key="1">
    <source>
        <dbReference type="ARBA" id="ARBA00022723"/>
    </source>
</evidence>
<dbReference type="GO" id="GO:0008270">
    <property type="term" value="F:zinc ion binding"/>
    <property type="evidence" value="ECO:0007669"/>
    <property type="project" value="UniProtKB-KW"/>
</dbReference>
<dbReference type="EMBL" id="GGMS01014326">
    <property type="protein sequence ID" value="MBY83529.1"/>
    <property type="molecule type" value="Transcribed_RNA"/>
</dbReference>
<evidence type="ECO:0000313" key="8">
    <source>
        <dbReference type="Proteomes" id="UP000694846"/>
    </source>
</evidence>
<proteinExistence type="predicted"/>
<sequence>MVVSCCVRGCKNRGSGSVHKKIKYFRFPKDAVRRTLWVKAISRENFVPVNHRVCNAHFTNDDFQEISNITKLKKNAVPSVFSNCLVNVKPIVKKKLVSFDPVLKPIIPLENNHIDSWDHTYVQKIPEVSAFEETCSDNIPIDPSLYMIQTLSVDENIINEPNLCKSNEIESCITDDIKQFGRQYFQNMQKDWRKISLAQSYTIRDLRKKVKILQQKVRRYAIKIKLLKVVDCNKFESQPKKRKIGIVVET</sequence>
<dbReference type="SUPFAM" id="SSF57716">
    <property type="entry name" value="Glucocorticoid receptor-like (DNA-binding domain)"/>
    <property type="match status" value="1"/>
</dbReference>
<dbReference type="AlphaFoldDB" id="A0A2S2R0L0"/>
<evidence type="ECO:0000313" key="7">
    <source>
        <dbReference type="EMBL" id="MBY83529.1"/>
    </source>
</evidence>
<evidence type="ECO:0000256" key="3">
    <source>
        <dbReference type="ARBA" id="ARBA00022833"/>
    </source>
</evidence>
<evidence type="ECO:0000256" key="5">
    <source>
        <dbReference type="PROSITE-ProRule" id="PRU00309"/>
    </source>
</evidence>
<dbReference type="InterPro" id="IPR038441">
    <property type="entry name" value="THAP_Znf_sf"/>
</dbReference>
<keyword evidence="3" id="KW-0862">Zinc</keyword>
<dbReference type="Proteomes" id="UP000694846">
    <property type="component" value="Unplaced"/>
</dbReference>
<dbReference type="SMART" id="SM00980">
    <property type="entry name" value="THAP"/>
    <property type="match status" value="1"/>
</dbReference>
<dbReference type="RefSeq" id="XP_025419681.1">
    <property type="nucleotide sequence ID" value="XM_025563896.1"/>
</dbReference>
<dbReference type="PROSITE" id="PS50950">
    <property type="entry name" value="ZF_THAP"/>
    <property type="match status" value="1"/>
</dbReference>
<keyword evidence="4 5" id="KW-0238">DNA-binding</keyword>